<evidence type="ECO:0000313" key="2">
    <source>
        <dbReference type="Proteomes" id="UP001182556"/>
    </source>
</evidence>
<dbReference type="PANTHER" id="PTHR45588:SF1">
    <property type="entry name" value="WW DOMAIN-CONTAINING PROTEIN"/>
    <property type="match status" value="1"/>
</dbReference>
<name>A0AAD9CY32_PAPLA</name>
<dbReference type="InterPro" id="IPR011990">
    <property type="entry name" value="TPR-like_helical_dom_sf"/>
</dbReference>
<proteinExistence type="predicted"/>
<dbReference type="Gene3D" id="1.25.40.10">
    <property type="entry name" value="Tetratricopeptide repeat domain"/>
    <property type="match status" value="2"/>
</dbReference>
<keyword evidence="2" id="KW-1185">Reference proteome</keyword>
<evidence type="ECO:0000313" key="1">
    <source>
        <dbReference type="EMBL" id="KAK1923647.1"/>
    </source>
</evidence>
<sequence length="560" mass="62190">MTVSPYPYDTGLFGRPITTSIASAQEWFNRGLAWTYAFNHLEAARCFELALVADPSCAAAYWGLAYAVGPNYNKSLELFDPVELQRTIERVRTALEQAKACKATPIEKGLIEALEERYAEDAVDNADRSRRYAARMRRVYEEFPTDLDVAALFADALMNLGPWDLWDTHTGAPREQFHTLEIKKILETALASDPAAMDHPGILHFYTHLMEMSPTPELALRPAARLIGLIPDGGHLHHMPSHLDLLVGDYGRAITSNLAAIKSNEKYAQLTSSTDFYTFYRVHDYNTLIYAAMLGGAYAVAIQGVEGMEEALPENLLRIESPPMADWLEVCWSTRAEVLVRFGKWDEILALAIPEDQKLYSYTTAILHYAKGIAHSVLGNVPAALSEQALFQAAATRVPDTRLNFPNKCSDMLRIASAMLEGEIAYRQSDYSAAFAQLRKAVELSDGLVYSEPWSWKQPARHAYAALSLEQGLVEQAMEAYAQDLGLSQGEQGRLPRAQWHPKNIWALSGYHECLVRLGRESEASEIGIQLEKARELADVTVEVGCYCAVARKAGGGCCT</sequence>
<dbReference type="Proteomes" id="UP001182556">
    <property type="component" value="Unassembled WGS sequence"/>
</dbReference>
<organism evidence="1 2">
    <name type="scientific">Papiliotrema laurentii</name>
    <name type="common">Cryptococcus laurentii</name>
    <dbReference type="NCBI Taxonomy" id="5418"/>
    <lineage>
        <taxon>Eukaryota</taxon>
        <taxon>Fungi</taxon>
        <taxon>Dikarya</taxon>
        <taxon>Basidiomycota</taxon>
        <taxon>Agaricomycotina</taxon>
        <taxon>Tremellomycetes</taxon>
        <taxon>Tremellales</taxon>
        <taxon>Rhynchogastremaceae</taxon>
        <taxon>Papiliotrema</taxon>
    </lineage>
</organism>
<comment type="caution">
    <text evidence="1">The sequence shown here is derived from an EMBL/GenBank/DDBJ whole genome shotgun (WGS) entry which is preliminary data.</text>
</comment>
<dbReference type="SUPFAM" id="SSF48452">
    <property type="entry name" value="TPR-like"/>
    <property type="match status" value="2"/>
</dbReference>
<dbReference type="EMBL" id="JAODAN010000006">
    <property type="protein sequence ID" value="KAK1923647.1"/>
    <property type="molecule type" value="Genomic_DNA"/>
</dbReference>
<dbReference type="AlphaFoldDB" id="A0AAD9CY32"/>
<dbReference type="PANTHER" id="PTHR45588">
    <property type="entry name" value="TPR DOMAIN-CONTAINING PROTEIN"/>
    <property type="match status" value="1"/>
</dbReference>
<gene>
    <name evidence="1" type="ORF">DB88DRAFT_491950</name>
</gene>
<protein>
    <submittedName>
        <fullName evidence="1">Cytoplasmic protein</fullName>
    </submittedName>
</protein>
<reference evidence="1" key="1">
    <citation type="submission" date="2023-02" db="EMBL/GenBank/DDBJ databases">
        <title>Identification and recombinant expression of a fungal hydrolase from Papiliotrema laurentii that hydrolyzes apple cutin and clears colloidal polyester polyurethane.</title>
        <authorList>
            <consortium name="DOE Joint Genome Institute"/>
            <person name="Roman V.A."/>
            <person name="Bojanowski C."/>
            <person name="Crable B.R."/>
            <person name="Wagner D.N."/>
            <person name="Hung C.S."/>
            <person name="Nadeau L.J."/>
            <person name="Schratz L."/>
            <person name="Haridas S."/>
            <person name="Pangilinan J."/>
            <person name="Lipzen A."/>
            <person name="Na H."/>
            <person name="Yan M."/>
            <person name="Ng V."/>
            <person name="Grigoriev I.V."/>
            <person name="Spatafora J.W."/>
            <person name="Barlow D."/>
            <person name="Biffinger J."/>
            <person name="Kelley-Loughnane N."/>
            <person name="Varaljay V.A."/>
            <person name="Crookes-Goodson W.J."/>
        </authorList>
    </citation>
    <scope>NUCLEOTIDE SEQUENCE</scope>
    <source>
        <strain evidence="1">5307AH</strain>
    </source>
</reference>
<accession>A0AAD9CY32</accession>